<dbReference type="EMBL" id="JAAMPJ010000009">
    <property type="protein sequence ID" value="NGY63430.1"/>
    <property type="molecule type" value="Genomic_DNA"/>
</dbReference>
<gene>
    <name evidence="1" type="ORF">G7043_31355</name>
</gene>
<sequence length="129" mass="13754">MTVTTGLSSLLSNSRGGCVSWEDVARTRKQPITMVSNAVLQAQRAEKARMIANNLRREWAFQVDGDGRVLVQVQHGAQFVRLVPAVVAAQAADLDLIGRHEVLMPEVAEAAALTLAGWALTEAATGSTS</sequence>
<organism evidence="1 2">
    <name type="scientific">Lentzea alba</name>
    <dbReference type="NCBI Taxonomy" id="2714351"/>
    <lineage>
        <taxon>Bacteria</taxon>
        <taxon>Bacillati</taxon>
        <taxon>Actinomycetota</taxon>
        <taxon>Actinomycetes</taxon>
        <taxon>Pseudonocardiales</taxon>
        <taxon>Pseudonocardiaceae</taxon>
        <taxon>Lentzea</taxon>
    </lineage>
</organism>
<keyword evidence="2" id="KW-1185">Reference proteome</keyword>
<protein>
    <submittedName>
        <fullName evidence="1">Uncharacterized protein</fullName>
    </submittedName>
</protein>
<comment type="caution">
    <text evidence="1">The sequence shown here is derived from an EMBL/GenBank/DDBJ whole genome shotgun (WGS) entry which is preliminary data.</text>
</comment>
<accession>A0A7C9RUS8</accession>
<evidence type="ECO:0000313" key="1">
    <source>
        <dbReference type="EMBL" id="NGY63430.1"/>
    </source>
</evidence>
<dbReference type="Proteomes" id="UP000481360">
    <property type="component" value="Unassembled WGS sequence"/>
</dbReference>
<evidence type="ECO:0000313" key="2">
    <source>
        <dbReference type="Proteomes" id="UP000481360"/>
    </source>
</evidence>
<name>A0A7C9RUS8_9PSEU</name>
<reference evidence="1 2" key="1">
    <citation type="submission" date="2020-03" db="EMBL/GenBank/DDBJ databases">
        <title>Isolation and identification of active actinomycetes.</title>
        <authorList>
            <person name="Sun X."/>
        </authorList>
    </citation>
    <scope>NUCLEOTIDE SEQUENCE [LARGE SCALE GENOMIC DNA]</scope>
    <source>
        <strain evidence="1 2">NEAU-D13</strain>
    </source>
</reference>
<proteinExistence type="predicted"/>
<dbReference type="RefSeq" id="WP_166051767.1">
    <property type="nucleotide sequence ID" value="NZ_JAAMPJ010000009.1"/>
</dbReference>
<dbReference type="AlphaFoldDB" id="A0A7C9RUS8"/>